<dbReference type="InterPro" id="IPR051345">
    <property type="entry name" value="Importin_beta-like_NTR"/>
</dbReference>
<dbReference type="PANTHER" id="PTHR12363">
    <property type="entry name" value="TRANSPORTIN 3 AND IMPORTIN 13"/>
    <property type="match status" value="1"/>
</dbReference>
<keyword evidence="6" id="KW-1185">Reference proteome</keyword>
<dbReference type="Proteomes" id="UP000186817">
    <property type="component" value="Unassembled WGS sequence"/>
</dbReference>
<dbReference type="Gene3D" id="1.25.10.10">
    <property type="entry name" value="Leucine-rich Repeat Variant"/>
    <property type="match status" value="1"/>
</dbReference>
<proteinExistence type="inferred from homology"/>
<evidence type="ECO:0000313" key="6">
    <source>
        <dbReference type="Proteomes" id="UP000186817"/>
    </source>
</evidence>
<dbReference type="AlphaFoldDB" id="A0A1Q9DYZ0"/>
<dbReference type="GO" id="GO:0006606">
    <property type="term" value="P:protein import into nucleus"/>
    <property type="evidence" value="ECO:0007669"/>
    <property type="project" value="TreeGrafter"/>
</dbReference>
<dbReference type="InterPro" id="IPR011989">
    <property type="entry name" value="ARM-like"/>
</dbReference>
<evidence type="ECO:0000256" key="3">
    <source>
        <dbReference type="ARBA" id="ARBA00022448"/>
    </source>
</evidence>
<accession>A0A1Q9DYZ0</accession>
<dbReference type="Pfam" id="PF24139">
    <property type="entry name" value="TPR_TNPO3_IPO13_4th"/>
    <property type="match status" value="1"/>
</dbReference>
<keyword evidence="4" id="KW-0539">Nucleus</keyword>
<comment type="similarity">
    <text evidence="2">Belongs to the importin beta family.</text>
</comment>
<comment type="caution">
    <text evidence="5">The sequence shown here is derived from an EMBL/GenBank/DDBJ whole genome shotgun (WGS) entry which is preliminary data.</text>
</comment>
<evidence type="ECO:0000313" key="5">
    <source>
        <dbReference type="EMBL" id="OLQ00383.1"/>
    </source>
</evidence>
<dbReference type="OrthoDB" id="417916at2759"/>
<dbReference type="PANTHER" id="PTHR12363:SF33">
    <property type="entry name" value="IMPORTIN-13"/>
    <property type="match status" value="1"/>
</dbReference>
<evidence type="ECO:0000256" key="4">
    <source>
        <dbReference type="ARBA" id="ARBA00023242"/>
    </source>
</evidence>
<comment type="subcellular location">
    <subcellularLocation>
        <location evidence="1">Nucleus</location>
    </subcellularLocation>
</comment>
<dbReference type="SUPFAM" id="SSF48371">
    <property type="entry name" value="ARM repeat"/>
    <property type="match status" value="1"/>
</dbReference>
<evidence type="ECO:0000256" key="1">
    <source>
        <dbReference type="ARBA" id="ARBA00004123"/>
    </source>
</evidence>
<gene>
    <name evidence="5" type="primary">Tnpo3</name>
    <name evidence="5" type="ORF">AK812_SmicGene16985</name>
</gene>
<protein>
    <submittedName>
        <fullName evidence="5">Transportin-3</fullName>
    </submittedName>
</protein>
<name>A0A1Q9DYZ0_SYMMI</name>
<dbReference type="InterPro" id="IPR016024">
    <property type="entry name" value="ARM-type_fold"/>
</dbReference>
<dbReference type="InterPro" id="IPR058537">
    <property type="entry name" value="TPR_TNPO3_IPO13_4th"/>
</dbReference>
<reference evidence="5 6" key="1">
    <citation type="submission" date="2016-02" db="EMBL/GenBank/DDBJ databases">
        <title>Genome analysis of coral dinoflagellate symbionts highlights evolutionary adaptations to a symbiotic lifestyle.</title>
        <authorList>
            <person name="Aranda M."/>
            <person name="Li Y."/>
            <person name="Liew Y.J."/>
            <person name="Baumgarten S."/>
            <person name="Simakov O."/>
            <person name="Wilson M."/>
            <person name="Piel J."/>
            <person name="Ashoor H."/>
            <person name="Bougouffa S."/>
            <person name="Bajic V.B."/>
            <person name="Ryu T."/>
            <person name="Ravasi T."/>
            <person name="Bayer T."/>
            <person name="Micklem G."/>
            <person name="Kim H."/>
            <person name="Bhak J."/>
            <person name="Lajeunesse T.C."/>
            <person name="Voolstra C.R."/>
        </authorList>
    </citation>
    <scope>NUCLEOTIDE SEQUENCE [LARGE SCALE GENOMIC DNA]</scope>
    <source>
        <strain evidence="5 6">CCMP2467</strain>
    </source>
</reference>
<dbReference type="OMA" id="FRQTHIS"/>
<evidence type="ECO:0000256" key="2">
    <source>
        <dbReference type="ARBA" id="ARBA00007991"/>
    </source>
</evidence>
<organism evidence="5 6">
    <name type="scientific">Symbiodinium microadriaticum</name>
    <name type="common">Dinoflagellate</name>
    <name type="synonym">Zooxanthella microadriatica</name>
    <dbReference type="NCBI Taxonomy" id="2951"/>
    <lineage>
        <taxon>Eukaryota</taxon>
        <taxon>Sar</taxon>
        <taxon>Alveolata</taxon>
        <taxon>Dinophyceae</taxon>
        <taxon>Suessiales</taxon>
        <taxon>Symbiodiniaceae</taxon>
        <taxon>Symbiodinium</taxon>
    </lineage>
</organism>
<dbReference type="EMBL" id="LSRX01000330">
    <property type="protein sequence ID" value="OLQ00383.1"/>
    <property type="molecule type" value="Genomic_DNA"/>
</dbReference>
<dbReference type="GO" id="GO:0005634">
    <property type="term" value="C:nucleus"/>
    <property type="evidence" value="ECO:0007669"/>
    <property type="project" value="UniProtKB-SubCell"/>
</dbReference>
<dbReference type="GO" id="GO:0005737">
    <property type="term" value="C:cytoplasm"/>
    <property type="evidence" value="ECO:0007669"/>
    <property type="project" value="TreeGrafter"/>
</dbReference>
<sequence length="447" mass="50654">MQRFRLLVDETGPPQTRFGKEVHFPVRERLKLLWMELQCAAFRVKPEFRCGFRIVLNRTCEPVLSEILDRLTTIIRQIHVRDGTAKAVSVGILISNTFWPVIRQCLAQHPGDSKLVEKSCRLLKHSMRCVPDLFKPNVPDVARTLVTAFQQHQHSSYLYSAEILANSYASDPEIVPVLTELFNQLSGIGLQCLIASESKLEEITELVEDFFGMFERYLRFAPTIVINAPTLLPTLRLWSVVIFVQQKEAVEAVIAFIESVFSHIAETKKVGRRFVDEQKASIGQMLQPHALQVAPCFVEAVFKLIAVVPTKYVQDCIPSILEGVRSAFPQEFANWLEAGLGHLPPSVGSKAELQKFGEQILRGDDAQVYEAIQDLCYRCEQEFGRDMEGMYSPAGGSIFKLAFQGSFTEPRPNRQRRQKEKVMPTCTCTRLRRLLCRDLEAAPPPST</sequence>
<keyword evidence="3" id="KW-0813">Transport</keyword>